<dbReference type="OrthoDB" id="3699207at2"/>
<name>A0A1X0IQI7_9MYCO</name>
<reference evidence="1 2" key="1">
    <citation type="submission" date="2016-12" db="EMBL/GenBank/DDBJ databases">
        <title>The new phylogeny of genus Mycobacterium.</title>
        <authorList>
            <person name="Tortoli E."/>
            <person name="Trovato A."/>
            <person name="Cirillo D.M."/>
        </authorList>
    </citation>
    <scope>NUCLEOTIDE SEQUENCE [LARGE SCALE GENOMIC DNA]</scope>
    <source>
        <strain evidence="1 2">CCUG 66554</strain>
    </source>
</reference>
<dbReference type="AlphaFoldDB" id="A0A1X0IQI7"/>
<proteinExistence type="predicted"/>
<dbReference type="EMBL" id="MVII01000034">
    <property type="protein sequence ID" value="ORB50751.1"/>
    <property type="molecule type" value="Genomic_DNA"/>
</dbReference>
<accession>A0A1X0IQI7</accession>
<comment type="caution">
    <text evidence="1">The sequence shown here is derived from an EMBL/GenBank/DDBJ whole genome shotgun (WGS) entry which is preliminary data.</text>
</comment>
<dbReference type="Proteomes" id="UP000192434">
    <property type="component" value="Unassembled WGS sequence"/>
</dbReference>
<protein>
    <submittedName>
        <fullName evidence="1">Uncharacterized protein</fullName>
    </submittedName>
</protein>
<gene>
    <name evidence="1" type="ORF">BST43_21835</name>
</gene>
<organism evidence="1 2">
    <name type="scientific">Mycobacteroides saopaulense</name>
    <dbReference type="NCBI Taxonomy" id="1578165"/>
    <lineage>
        <taxon>Bacteria</taxon>
        <taxon>Bacillati</taxon>
        <taxon>Actinomycetota</taxon>
        <taxon>Actinomycetes</taxon>
        <taxon>Mycobacteriales</taxon>
        <taxon>Mycobacteriaceae</taxon>
        <taxon>Mycobacteroides</taxon>
    </lineage>
</organism>
<evidence type="ECO:0000313" key="1">
    <source>
        <dbReference type="EMBL" id="ORB50751.1"/>
    </source>
</evidence>
<sequence length="90" mass="9796">MPRPNIVDMSDTRNDPLDLRLAAAGGSWDPRLPEHHGPDQDYIAPGRRVAHLPGFSWPNTPEKCIAGHLDTVWVLDGQLLLCTGCGLDGT</sequence>
<evidence type="ECO:0000313" key="2">
    <source>
        <dbReference type="Proteomes" id="UP000192434"/>
    </source>
</evidence>